<feature type="transmembrane region" description="Helical" evidence="8">
    <location>
        <begin position="396"/>
        <end position="422"/>
    </location>
</feature>
<evidence type="ECO:0000256" key="1">
    <source>
        <dbReference type="ARBA" id="ARBA00004651"/>
    </source>
</evidence>
<dbReference type="Proteomes" id="UP000000851">
    <property type="component" value="Chromosome"/>
</dbReference>
<dbReference type="PANTHER" id="PTHR42718">
    <property type="entry name" value="MAJOR FACILITATOR SUPERFAMILY MULTIDRUG TRANSPORTER MFSC"/>
    <property type="match status" value="1"/>
</dbReference>
<dbReference type="Gene3D" id="1.20.1250.20">
    <property type="entry name" value="MFS general substrate transporter like domains"/>
    <property type="match status" value="1"/>
</dbReference>
<dbReference type="AlphaFoldDB" id="C7QAA8"/>
<accession>C7QAA8</accession>
<keyword evidence="4" id="KW-1003">Cell membrane</keyword>
<keyword evidence="11" id="KW-1185">Reference proteome</keyword>
<evidence type="ECO:0000313" key="10">
    <source>
        <dbReference type="EMBL" id="ACU70506.1"/>
    </source>
</evidence>
<feature type="transmembrane region" description="Helical" evidence="8">
    <location>
        <begin position="174"/>
        <end position="196"/>
    </location>
</feature>
<dbReference type="PANTHER" id="PTHR42718:SF9">
    <property type="entry name" value="MAJOR FACILITATOR SUPERFAMILY MULTIDRUG TRANSPORTER MFSC"/>
    <property type="match status" value="1"/>
</dbReference>
<feature type="transmembrane region" description="Helical" evidence="8">
    <location>
        <begin position="468"/>
        <end position="487"/>
    </location>
</feature>
<comment type="subcellular location">
    <subcellularLocation>
        <location evidence="1">Cell membrane</location>
        <topology evidence="1">Multi-pass membrane protein</topology>
    </subcellularLocation>
</comment>
<comment type="similarity">
    <text evidence="2">Belongs to the major facilitator superfamily. EmrB family.</text>
</comment>
<feature type="transmembrane region" description="Helical" evidence="8">
    <location>
        <begin position="144"/>
        <end position="162"/>
    </location>
</feature>
<keyword evidence="5 8" id="KW-0812">Transmembrane</keyword>
<dbReference type="Gene3D" id="1.20.1720.10">
    <property type="entry name" value="Multidrug resistance protein D"/>
    <property type="match status" value="1"/>
</dbReference>
<evidence type="ECO:0000259" key="9">
    <source>
        <dbReference type="PROSITE" id="PS50850"/>
    </source>
</evidence>
<feature type="domain" description="Major facilitator superfamily (MFS) profile" evidence="9">
    <location>
        <begin position="49"/>
        <end position="491"/>
    </location>
</feature>
<dbReference type="InterPro" id="IPR004638">
    <property type="entry name" value="EmrB-like"/>
</dbReference>
<feature type="transmembrane region" description="Helical" evidence="8">
    <location>
        <begin position="443"/>
        <end position="462"/>
    </location>
</feature>
<dbReference type="GO" id="GO:0022857">
    <property type="term" value="F:transmembrane transporter activity"/>
    <property type="evidence" value="ECO:0007669"/>
    <property type="project" value="InterPro"/>
</dbReference>
<feature type="transmembrane region" description="Helical" evidence="8">
    <location>
        <begin position="342"/>
        <end position="361"/>
    </location>
</feature>
<dbReference type="KEGG" id="cai:Caci_1585"/>
<reference evidence="10 11" key="1">
    <citation type="journal article" date="2009" name="Stand. Genomic Sci.">
        <title>Complete genome sequence of Catenulispora acidiphila type strain (ID 139908).</title>
        <authorList>
            <person name="Copeland A."/>
            <person name="Lapidus A."/>
            <person name="Glavina Del Rio T."/>
            <person name="Nolan M."/>
            <person name="Lucas S."/>
            <person name="Chen F."/>
            <person name="Tice H."/>
            <person name="Cheng J.F."/>
            <person name="Bruce D."/>
            <person name="Goodwin L."/>
            <person name="Pitluck S."/>
            <person name="Mikhailova N."/>
            <person name="Pati A."/>
            <person name="Ivanova N."/>
            <person name="Mavromatis K."/>
            <person name="Chen A."/>
            <person name="Palaniappan K."/>
            <person name="Chain P."/>
            <person name="Land M."/>
            <person name="Hauser L."/>
            <person name="Chang Y.J."/>
            <person name="Jeffries C.D."/>
            <person name="Chertkov O."/>
            <person name="Brettin T."/>
            <person name="Detter J.C."/>
            <person name="Han C."/>
            <person name="Ali Z."/>
            <person name="Tindall B.J."/>
            <person name="Goker M."/>
            <person name="Bristow J."/>
            <person name="Eisen J.A."/>
            <person name="Markowitz V."/>
            <person name="Hugenholtz P."/>
            <person name="Kyrpides N.C."/>
            <person name="Klenk H.P."/>
        </authorList>
    </citation>
    <scope>NUCLEOTIDE SEQUENCE [LARGE SCALE GENOMIC DNA]</scope>
    <source>
        <strain evidence="11">DSM 44928 / JCM 14897 / NBRC 102108 / NRRL B-24433 / ID139908</strain>
    </source>
</reference>
<dbReference type="InterPro" id="IPR020846">
    <property type="entry name" value="MFS_dom"/>
</dbReference>
<evidence type="ECO:0000256" key="7">
    <source>
        <dbReference type="ARBA" id="ARBA00023136"/>
    </source>
</evidence>
<feature type="transmembrane region" description="Helical" evidence="8">
    <location>
        <begin position="118"/>
        <end position="138"/>
    </location>
</feature>
<proteinExistence type="inferred from homology"/>
<dbReference type="CDD" id="cd17321">
    <property type="entry name" value="MFS_MMR_MDR_like"/>
    <property type="match status" value="1"/>
</dbReference>
<dbReference type="EMBL" id="CP001700">
    <property type="protein sequence ID" value="ACU70506.1"/>
    <property type="molecule type" value="Genomic_DNA"/>
</dbReference>
<evidence type="ECO:0000256" key="4">
    <source>
        <dbReference type="ARBA" id="ARBA00022475"/>
    </source>
</evidence>
<dbReference type="eggNOG" id="COG0477">
    <property type="taxonomic scope" value="Bacteria"/>
</dbReference>
<dbReference type="NCBIfam" id="TIGR00711">
    <property type="entry name" value="efflux_EmrB"/>
    <property type="match status" value="1"/>
</dbReference>
<feature type="transmembrane region" description="Helical" evidence="8">
    <location>
        <begin position="269"/>
        <end position="286"/>
    </location>
</feature>
<feature type="transmembrane region" description="Helical" evidence="8">
    <location>
        <begin position="86"/>
        <end position="106"/>
    </location>
</feature>
<name>C7QAA8_CATAD</name>
<keyword evidence="7 8" id="KW-0472">Membrane</keyword>
<feature type="transmembrane region" description="Helical" evidence="8">
    <location>
        <begin position="307"/>
        <end position="330"/>
    </location>
</feature>
<dbReference type="InterPro" id="IPR011701">
    <property type="entry name" value="MFS"/>
</dbReference>
<evidence type="ECO:0000256" key="6">
    <source>
        <dbReference type="ARBA" id="ARBA00022989"/>
    </source>
</evidence>
<keyword evidence="3" id="KW-0813">Transport</keyword>
<dbReference type="InParanoid" id="C7QAA8"/>
<sequence precursor="true">MATARAAMVTGMTALTATRQRATNPTATAPAAPSITTSPAPSAAAAKRILAASVFGFFLVGLDAMVVNVALPAINRSLAGGLAGAQWVIDGYTLAFAALMLSAGALSDRVGAKAAYGLGLIGFTLSSAACGLAPSLALLITGRLVQGAAASLMLPASLALIRQAFPDPAERNRAIALWTAAGSAAAAAGPVAGGLITAAVDWRWIFFLNLPAGAAALALLVGTPKLAQATSAARAHFDVLGLLSSVVALAGLTYGFIEGGSKGFSTAPVLASFAAALLASVVFAVAESRQAQPMVPLALFKSRAMSLTAAAGFSVNAAFYGVIFLLSLYFQQVAHKSPTVTGLLFAPITAVVSVVNVTVAARMVARIGARASMTVGLTGTAGAMLLLLAVRPDQPAWVLVLLLIPVSFAGAFVVPALTIMVMGSVPAERAGTAAGIVNTSRQVGGALAVAVAGALVAGGDFAHGMHVTLIGIAVLLAVSAVAVQLLAPGRER</sequence>
<dbReference type="STRING" id="479433.Caci_1585"/>
<feature type="transmembrane region" description="Helical" evidence="8">
    <location>
        <begin position="373"/>
        <end position="390"/>
    </location>
</feature>
<gene>
    <name evidence="10" type="ordered locus">Caci_1585</name>
</gene>
<dbReference type="InterPro" id="IPR036259">
    <property type="entry name" value="MFS_trans_sf"/>
</dbReference>
<dbReference type="HOGENOM" id="CLU_000960_28_2_11"/>
<keyword evidence="6 8" id="KW-1133">Transmembrane helix</keyword>
<evidence type="ECO:0000256" key="8">
    <source>
        <dbReference type="SAM" id="Phobius"/>
    </source>
</evidence>
<evidence type="ECO:0000256" key="5">
    <source>
        <dbReference type="ARBA" id="ARBA00022692"/>
    </source>
</evidence>
<evidence type="ECO:0000313" key="11">
    <source>
        <dbReference type="Proteomes" id="UP000000851"/>
    </source>
</evidence>
<organism evidence="10 11">
    <name type="scientific">Catenulispora acidiphila (strain DSM 44928 / JCM 14897 / NBRC 102108 / NRRL B-24433 / ID139908)</name>
    <dbReference type="NCBI Taxonomy" id="479433"/>
    <lineage>
        <taxon>Bacteria</taxon>
        <taxon>Bacillati</taxon>
        <taxon>Actinomycetota</taxon>
        <taxon>Actinomycetes</taxon>
        <taxon>Catenulisporales</taxon>
        <taxon>Catenulisporaceae</taxon>
        <taxon>Catenulispora</taxon>
    </lineage>
</organism>
<dbReference type="GO" id="GO:0005886">
    <property type="term" value="C:plasma membrane"/>
    <property type="evidence" value="ECO:0007669"/>
    <property type="project" value="UniProtKB-SubCell"/>
</dbReference>
<evidence type="ECO:0000256" key="2">
    <source>
        <dbReference type="ARBA" id="ARBA00008537"/>
    </source>
</evidence>
<dbReference type="SUPFAM" id="SSF103473">
    <property type="entry name" value="MFS general substrate transporter"/>
    <property type="match status" value="1"/>
</dbReference>
<evidence type="ECO:0000256" key="3">
    <source>
        <dbReference type="ARBA" id="ARBA00022448"/>
    </source>
</evidence>
<dbReference type="Pfam" id="PF07690">
    <property type="entry name" value="MFS_1"/>
    <property type="match status" value="1"/>
</dbReference>
<feature type="transmembrane region" description="Helical" evidence="8">
    <location>
        <begin position="202"/>
        <end position="223"/>
    </location>
</feature>
<feature type="transmembrane region" description="Helical" evidence="8">
    <location>
        <begin position="235"/>
        <end position="257"/>
    </location>
</feature>
<protein>
    <submittedName>
        <fullName evidence="10">Major facilitator superfamily MFS_1</fullName>
    </submittedName>
</protein>
<feature type="transmembrane region" description="Helical" evidence="8">
    <location>
        <begin position="49"/>
        <end position="74"/>
    </location>
</feature>
<dbReference type="PROSITE" id="PS50850">
    <property type="entry name" value="MFS"/>
    <property type="match status" value="1"/>
</dbReference>